<dbReference type="SUPFAM" id="SSF52540">
    <property type="entry name" value="P-loop containing nucleoside triphosphate hydrolases"/>
    <property type="match status" value="1"/>
</dbReference>
<dbReference type="Gene3D" id="3.40.50.300">
    <property type="entry name" value="P-loop containing nucleotide triphosphate hydrolases"/>
    <property type="match status" value="1"/>
</dbReference>
<protein>
    <recommendedName>
        <fullName evidence="3">AAA+ ATPase domain-containing protein</fullName>
    </recommendedName>
</protein>
<gene>
    <name evidence="1" type="ORF">LVJ94_35015</name>
</gene>
<keyword evidence="2" id="KW-1185">Reference proteome</keyword>
<name>A0ABZ2KWF8_9BACT</name>
<dbReference type="EMBL" id="CP089983">
    <property type="protein sequence ID" value="WXB02113.1"/>
    <property type="molecule type" value="Genomic_DNA"/>
</dbReference>
<accession>A0ABZ2KWF8</accession>
<dbReference type="InterPro" id="IPR027417">
    <property type="entry name" value="P-loop_NTPase"/>
</dbReference>
<evidence type="ECO:0000313" key="2">
    <source>
        <dbReference type="Proteomes" id="UP001374803"/>
    </source>
</evidence>
<sequence>MTHRDYDHLQLPPSLDSEFREMLSRAASFLPAGGQHREAACSTCHVTLRVIADERRNPADGSIRCEVCARRLQLKDAREGLPKRFVGFQLESPALRALVGAEAVESAKNALSADRVTLLGPSGAGKTSLVVAMFQHVLGVGVEASLSEADLERARGARFKSAYQLAKARAQHPLGEGEAPDVLDSMNATILVIDELGSERDSALNAVTDVIYERHARMRPTWVTTWLTKADLDKRYGSGIARRLLDGAAVLPLARDAVRGVGPQAATSGPPTPAPSRFREPLRFHLDGAGRLPGATRQVAR</sequence>
<evidence type="ECO:0008006" key="3">
    <source>
        <dbReference type="Google" id="ProtNLM"/>
    </source>
</evidence>
<dbReference type="RefSeq" id="WP_394831738.1">
    <property type="nucleotide sequence ID" value="NZ_CP089929.1"/>
</dbReference>
<organism evidence="1 2">
    <name type="scientific">Pendulispora rubella</name>
    <dbReference type="NCBI Taxonomy" id="2741070"/>
    <lineage>
        <taxon>Bacteria</taxon>
        <taxon>Pseudomonadati</taxon>
        <taxon>Myxococcota</taxon>
        <taxon>Myxococcia</taxon>
        <taxon>Myxococcales</taxon>
        <taxon>Sorangiineae</taxon>
        <taxon>Pendulisporaceae</taxon>
        <taxon>Pendulispora</taxon>
    </lineage>
</organism>
<proteinExistence type="predicted"/>
<evidence type="ECO:0000313" key="1">
    <source>
        <dbReference type="EMBL" id="WXB02113.1"/>
    </source>
</evidence>
<reference evidence="1" key="1">
    <citation type="submission" date="2021-12" db="EMBL/GenBank/DDBJ databases">
        <title>Discovery of the Pendulisporaceae a myxobacterial family with distinct sporulation behavior and unique specialized metabolism.</title>
        <authorList>
            <person name="Garcia R."/>
            <person name="Popoff A."/>
            <person name="Bader C.D."/>
            <person name="Loehr J."/>
            <person name="Walesch S."/>
            <person name="Walt C."/>
            <person name="Boldt J."/>
            <person name="Bunk B."/>
            <person name="Haeckl F.J.F.P.J."/>
            <person name="Gunesch A.P."/>
            <person name="Birkelbach J."/>
            <person name="Nuebel U."/>
            <person name="Pietschmann T."/>
            <person name="Bach T."/>
            <person name="Mueller R."/>
        </authorList>
    </citation>
    <scope>NUCLEOTIDE SEQUENCE</scope>
    <source>
        <strain evidence="1">MSr11367</strain>
    </source>
</reference>
<dbReference type="Proteomes" id="UP001374803">
    <property type="component" value="Chromosome"/>
</dbReference>